<sequence length="144" mass="16116">MTTATVSSTDQHITNEHALLGASLLASQKVELALFSVISKLAKALSKEQQQSLGLDLDTFLREKPSEQATTLSHYEQAFGELLPLKANELSDFIYHRNLVTRGFWRVTGADVKGGEKLANPELYLKEFLAKCEYWQVMLDTQAK</sequence>
<dbReference type="EMBL" id="MCZF01000305">
    <property type="protein sequence ID" value="PMM40116.1"/>
    <property type="molecule type" value="Genomic_DNA"/>
</dbReference>
<evidence type="ECO:0000313" key="1">
    <source>
        <dbReference type="EMBL" id="PMM40116.1"/>
    </source>
</evidence>
<dbReference type="RefSeq" id="WP_102554116.1">
    <property type="nucleotide sequence ID" value="NZ_MCZF01000305.1"/>
</dbReference>
<name>A0A2N7JIT6_VIBSP</name>
<dbReference type="Proteomes" id="UP000235533">
    <property type="component" value="Unassembled WGS sequence"/>
</dbReference>
<proteinExistence type="predicted"/>
<gene>
    <name evidence="1" type="ORF">BCT54_01805</name>
</gene>
<protein>
    <submittedName>
        <fullName evidence="1">Uncharacterized protein</fullName>
    </submittedName>
</protein>
<organism evidence="1 2">
    <name type="scientific">Vibrio splendidus</name>
    <dbReference type="NCBI Taxonomy" id="29497"/>
    <lineage>
        <taxon>Bacteria</taxon>
        <taxon>Pseudomonadati</taxon>
        <taxon>Pseudomonadota</taxon>
        <taxon>Gammaproteobacteria</taxon>
        <taxon>Vibrionales</taxon>
        <taxon>Vibrionaceae</taxon>
        <taxon>Vibrio</taxon>
    </lineage>
</organism>
<dbReference type="AlphaFoldDB" id="A0A2N7JIT6"/>
<reference evidence="2" key="1">
    <citation type="submission" date="2016-07" db="EMBL/GenBank/DDBJ databases">
        <title>Nontailed viruses are major unrecognized killers of bacteria in the ocean.</title>
        <authorList>
            <person name="Kauffman K."/>
            <person name="Hussain F."/>
            <person name="Yang J."/>
            <person name="Arevalo P."/>
            <person name="Brown J."/>
            <person name="Cutler M."/>
            <person name="Kelly L."/>
            <person name="Polz M.F."/>
        </authorList>
    </citation>
    <scope>NUCLEOTIDE SEQUENCE [LARGE SCALE GENOMIC DNA]</scope>
    <source>
        <strain evidence="2">10N.261.48.B5</strain>
    </source>
</reference>
<evidence type="ECO:0000313" key="2">
    <source>
        <dbReference type="Proteomes" id="UP000235533"/>
    </source>
</evidence>
<comment type="caution">
    <text evidence="1">The sequence shown here is derived from an EMBL/GenBank/DDBJ whole genome shotgun (WGS) entry which is preliminary data.</text>
</comment>
<accession>A0A2N7JIT6</accession>